<feature type="domain" description="N-acetyltransferase" evidence="1">
    <location>
        <begin position="114"/>
        <end position="254"/>
    </location>
</feature>
<dbReference type="PANTHER" id="PTHR42791:SF1">
    <property type="entry name" value="N-ACETYLTRANSFERASE DOMAIN-CONTAINING PROTEIN"/>
    <property type="match status" value="1"/>
</dbReference>
<sequence>MHVLTHYTALAACQPQAQVLDDGQLLVVDSGLASDTFNVITCACLSASQASTRIKKAIQMFGNRPFSWWVGPQDQPAGLPELLVAEGLVHAEDETAMATDLTESTQVSSEPTTLHIRRVVNEEDLFGYAQVIAANWTPPDPEVKRFYGNAVNEVLRPASPVVLLIGCLEDQVVATAELCLSTDGTAGLYNVATRVEFRGRGIGSALTRRALRVAKAQGMHHVELQASKDGLSIYRRLGFVDVGQWREFKPSLGR</sequence>
<dbReference type="PANTHER" id="PTHR42791">
    <property type="entry name" value="GNAT FAMILY ACETYLTRANSFERASE"/>
    <property type="match status" value="1"/>
</dbReference>
<accession>A0A1W1VVL9</accession>
<dbReference type="Gene3D" id="3.40.630.30">
    <property type="match status" value="1"/>
</dbReference>
<name>A0A1W1VVL9_9DEIO</name>
<proteinExistence type="predicted"/>
<dbReference type="RefSeq" id="WP_170928876.1">
    <property type="nucleotide sequence ID" value="NZ_FWWU01000011.1"/>
</dbReference>
<dbReference type="Proteomes" id="UP000192582">
    <property type="component" value="Unassembled WGS sequence"/>
</dbReference>
<dbReference type="STRING" id="695939.SAMN00790413_05940"/>
<evidence type="ECO:0000313" key="2">
    <source>
        <dbReference type="EMBL" id="SMB97422.1"/>
    </source>
</evidence>
<keyword evidence="2" id="KW-0808">Transferase</keyword>
<dbReference type="EMBL" id="FWWU01000011">
    <property type="protein sequence ID" value="SMB97422.1"/>
    <property type="molecule type" value="Genomic_DNA"/>
</dbReference>
<dbReference type="InterPro" id="IPR052523">
    <property type="entry name" value="Trichothecene_AcTrans"/>
</dbReference>
<organism evidence="2 3">
    <name type="scientific">Deinococcus hopiensis KR-140</name>
    <dbReference type="NCBI Taxonomy" id="695939"/>
    <lineage>
        <taxon>Bacteria</taxon>
        <taxon>Thermotogati</taxon>
        <taxon>Deinococcota</taxon>
        <taxon>Deinococci</taxon>
        <taxon>Deinococcales</taxon>
        <taxon>Deinococcaceae</taxon>
        <taxon>Deinococcus</taxon>
    </lineage>
</organism>
<evidence type="ECO:0000313" key="3">
    <source>
        <dbReference type="Proteomes" id="UP000192582"/>
    </source>
</evidence>
<evidence type="ECO:0000259" key="1">
    <source>
        <dbReference type="PROSITE" id="PS51186"/>
    </source>
</evidence>
<keyword evidence="3" id="KW-1185">Reference proteome</keyword>
<reference evidence="2 3" key="1">
    <citation type="submission" date="2017-04" db="EMBL/GenBank/DDBJ databases">
        <authorList>
            <person name="Afonso C.L."/>
            <person name="Miller P.J."/>
            <person name="Scott M.A."/>
            <person name="Spackman E."/>
            <person name="Goraichik I."/>
            <person name="Dimitrov K.M."/>
            <person name="Suarez D.L."/>
            <person name="Swayne D.E."/>
        </authorList>
    </citation>
    <scope>NUCLEOTIDE SEQUENCE [LARGE SCALE GENOMIC DNA]</scope>
    <source>
        <strain evidence="2 3">KR-140</strain>
    </source>
</reference>
<dbReference type="GO" id="GO:0016747">
    <property type="term" value="F:acyltransferase activity, transferring groups other than amino-acyl groups"/>
    <property type="evidence" value="ECO:0007669"/>
    <property type="project" value="InterPro"/>
</dbReference>
<gene>
    <name evidence="2" type="ORF">SAMN00790413_05940</name>
</gene>
<dbReference type="SUPFAM" id="SSF55729">
    <property type="entry name" value="Acyl-CoA N-acyltransferases (Nat)"/>
    <property type="match status" value="1"/>
</dbReference>
<dbReference type="CDD" id="cd04301">
    <property type="entry name" value="NAT_SF"/>
    <property type="match status" value="1"/>
</dbReference>
<dbReference type="InterPro" id="IPR016181">
    <property type="entry name" value="Acyl_CoA_acyltransferase"/>
</dbReference>
<protein>
    <submittedName>
        <fullName evidence="2">Predicted acetyltransferase</fullName>
    </submittedName>
</protein>
<dbReference type="InterPro" id="IPR000182">
    <property type="entry name" value="GNAT_dom"/>
</dbReference>
<dbReference type="PROSITE" id="PS51186">
    <property type="entry name" value="GNAT"/>
    <property type="match status" value="1"/>
</dbReference>
<dbReference type="AlphaFoldDB" id="A0A1W1VVL9"/>
<dbReference type="Pfam" id="PF00583">
    <property type="entry name" value="Acetyltransf_1"/>
    <property type="match status" value="1"/>
</dbReference>